<dbReference type="Pfam" id="PF07811">
    <property type="entry name" value="TadE"/>
    <property type="match status" value="1"/>
</dbReference>
<feature type="domain" description="TadE-like" evidence="1">
    <location>
        <begin position="2"/>
        <end position="33"/>
    </location>
</feature>
<reference evidence="2 3" key="1">
    <citation type="submission" date="2018-02" db="EMBL/GenBank/DDBJ databases">
        <title>Genomic Encyclopedia of Archaeal and Bacterial Type Strains, Phase II (KMG-II): from individual species to whole genera.</title>
        <authorList>
            <person name="Goeker M."/>
        </authorList>
    </citation>
    <scope>NUCLEOTIDE SEQUENCE [LARGE SCALE GENOMIC DNA]</scope>
    <source>
        <strain evidence="2 3">DSM 22857</strain>
    </source>
</reference>
<dbReference type="OrthoDB" id="4220102at2"/>
<organism evidence="2 3">
    <name type="scientific">Kineococcus xinjiangensis</name>
    <dbReference type="NCBI Taxonomy" id="512762"/>
    <lineage>
        <taxon>Bacteria</taxon>
        <taxon>Bacillati</taxon>
        <taxon>Actinomycetota</taxon>
        <taxon>Actinomycetes</taxon>
        <taxon>Kineosporiales</taxon>
        <taxon>Kineosporiaceae</taxon>
        <taxon>Kineococcus</taxon>
    </lineage>
</organism>
<sequence>MAPALLLLVFTTVQVGLWFHGRNVALQAAREGVSQLRVIDDAAQAAGERPRVEDRVLRYASTLGGESLLEPRVASSWVVEADGNARVSVTVTGRVVSLVPGLALTTTQQAFGEVERFERAEL</sequence>
<protein>
    <submittedName>
        <fullName evidence="2">TadE-like protein</fullName>
    </submittedName>
</protein>
<proteinExistence type="predicted"/>
<accession>A0A2S6IWN5</accession>
<dbReference type="Proteomes" id="UP000239485">
    <property type="component" value="Unassembled WGS sequence"/>
</dbReference>
<dbReference type="AlphaFoldDB" id="A0A2S6IWN5"/>
<gene>
    <name evidence="2" type="ORF">CLV92_101480</name>
</gene>
<comment type="caution">
    <text evidence="2">The sequence shown here is derived from an EMBL/GenBank/DDBJ whole genome shotgun (WGS) entry which is preliminary data.</text>
</comment>
<keyword evidence="3" id="KW-1185">Reference proteome</keyword>
<evidence type="ECO:0000313" key="3">
    <source>
        <dbReference type="Proteomes" id="UP000239485"/>
    </source>
</evidence>
<name>A0A2S6IWN5_9ACTN</name>
<evidence type="ECO:0000259" key="1">
    <source>
        <dbReference type="Pfam" id="PF07811"/>
    </source>
</evidence>
<dbReference type="InterPro" id="IPR012495">
    <property type="entry name" value="TadE-like_dom"/>
</dbReference>
<dbReference type="EMBL" id="PTJD01000001">
    <property type="protein sequence ID" value="PPK98779.1"/>
    <property type="molecule type" value="Genomic_DNA"/>
</dbReference>
<evidence type="ECO:0000313" key="2">
    <source>
        <dbReference type="EMBL" id="PPK98779.1"/>
    </source>
</evidence>